<proteinExistence type="predicted"/>
<dbReference type="EMBL" id="JMIH01000042">
    <property type="protein sequence ID" value="KEO71668.1"/>
    <property type="molecule type" value="Genomic_DNA"/>
</dbReference>
<organism evidence="1 2">
    <name type="scientific">Anditalea andensis</name>
    <dbReference type="NCBI Taxonomy" id="1048983"/>
    <lineage>
        <taxon>Bacteria</taxon>
        <taxon>Pseudomonadati</taxon>
        <taxon>Bacteroidota</taxon>
        <taxon>Cytophagia</taxon>
        <taxon>Cytophagales</taxon>
        <taxon>Cytophagaceae</taxon>
        <taxon>Anditalea</taxon>
    </lineage>
</organism>
<protein>
    <recommendedName>
        <fullName evidence="3">RiboL-PSP-HEPN domain-containing protein</fullName>
    </recommendedName>
</protein>
<reference evidence="1 2" key="1">
    <citation type="submission" date="2014-04" db="EMBL/GenBank/DDBJ databases">
        <title>Characterization and application of a salt tolerant electro-active bacterium.</title>
        <authorList>
            <person name="Yang L."/>
            <person name="Wei S."/>
            <person name="Tay Q.X.M."/>
        </authorList>
    </citation>
    <scope>NUCLEOTIDE SEQUENCE [LARGE SCALE GENOMIC DNA]</scope>
    <source>
        <strain evidence="1 2">LY1</strain>
    </source>
</reference>
<dbReference type="OrthoDB" id="1493588at2"/>
<comment type="caution">
    <text evidence="1">The sequence shown here is derived from an EMBL/GenBank/DDBJ whole genome shotgun (WGS) entry which is preliminary data.</text>
</comment>
<sequence>MKKEAKKKAIEHIGLGIAKIVNNYSEYALLINACDLAAKRYADKKDTSHLSTTQNIPYELRLDNEIEVRYSNENLVKTYKEEVLNKVLENYLIASISVVDGILEDLYEILLKYNEPELSDEDIGRRVNSSWRNDSLLNYLIHPDGANLKEPKGFNMKYRETFLRYYELRIIRHAIIHTSSVITETDYSRLEKFAEETVDERKNIALVNSPLINKNKKINLSINSILSIRQYLDRFLMYFYKSVAQEEEE</sequence>
<accession>A0A074KVR5</accession>
<gene>
    <name evidence="1" type="ORF">EL17_23450</name>
</gene>
<evidence type="ECO:0000313" key="1">
    <source>
        <dbReference type="EMBL" id="KEO71668.1"/>
    </source>
</evidence>
<evidence type="ECO:0008006" key="3">
    <source>
        <dbReference type="Google" id="ProtNLM"/>
    </source>
</evidence>
<evidence type="ECO:0000313" key="2">
    <source>
        <dbReference type="Proteomes" id="UP000027821"/>
    </source>
</evidence>
<dbReference type="RefSeq" id="WP_035079822.1">
    <property type="nucleotide sequence ID" value="NZ_JMIH01000042.1"/>
</dbReference>
<dbReference type="Proteomes" id="UP000027821">
    <property type="component" value="Unassembled WGS sequence"/>
</dbReference>
<name>A0A074KVR5_9BACT</name>
<keyword evidence="2" id="KW-1185">Reference proteome</keyword>
<dbReference type="AlphaFoldDB" id="A0A074KVR5"/>